<keyword evidence="3" id="KW-1185">Reference proteome</keyword>
<keyword evidence="1" id="KW-0812">Transmembrane</keyword>
<name>A0AAN0NK22_9RHOB</name>
<sequence>MMLLAFLTTVMLTGVGLMLRAFVYWLCDWPLCDPDPFQIGSVLKISNGVAAGVIIVGIIGLLNAHSEHAILVHASLAGLSVVAFQFQLAGRACAVTMALLTAYSALYPLQVIHMARVAAAGAPHCIYLNQRHRIADGPGDLTFMTFDKGDWTAHAILIVGEGDNRRYGNWSYRKGQFMLPWDLWTEQPDLHCH</sequence>
<proteinExistence type="predicted"/>
<protein>
    <submittedName>
        <fullName evidence="2">Uncharacterized protein</fullName>
    </submittedName>
</protein>
<organism evidence="2 3">
    <name type="scientific">Yoonia rhodophyticola</name>
    <dbReference type="NCBI Taxonomy" id="3137370"/>
    <lineage>
        <taxon>Bacteria</taxon>
        <taxon>Pseudomonadati</taxon>
        <taxon>Pseudomonadota</taxon>
        <taxon>Alphaproteobacteria</taxon>
        <taxon>Rhodobacterales</taxon>
        <taxon>Paracoccaceae</taxon>
        <taxon>Yoonia</taxon>
    </lineage>
</organism>
<dbReference type="RefSeq" id="WP_342078067.1">
    <property type="nucleotide sequence ID" value="NZ_CP151767.2"/>
</dbReference>
<feature type="transmembrane region" description="Helical" evidence="1">
    <location>
        <begin position="45"/>
        <end position="62"/>
    </location>
</feature>
<gene>
    <name evidence="2" type="ORF">AABB31_07845</name>
</gene>
<evidence type="ECO:0000313" key="2">
    <source>
        <dbReference type="EMBL" id="WZU68776.1"/>
    </source>
</evidence>
<dbReference type="Proteomes" id="UP001470809">
    <property type="component" value="Chromosome"/>
</dbReference>
<dbReference type="AlphaFoldDB" id="A0AAN0NK22"/>
<reference evidence="3" key="1">
    <citation type="submission" date="2024-04" db="EMBL/GenBank/DDBJ databases">
        <title>Phylogenomic analyses of a clade within the roseobacter group suggest taxonomic reassignments of species of the genera Aestuariivita, Citreicella, Loktanella, Nautella, Pelagibaca, Ruegeria, Thalassobius, Thiobacimonas and Tropicibacter, and the proposal o.</title>
        <authorList>
            <person name="Jeon C.O."/>
        </authorList>
    </citation>
    <scope>NUCLEOTIDE SEQUENCE [LARGE SCALE GENOMIC DNA]</scope>
    <source>
        <strain evidence="3">SS1-5</strain>
    </source>
</reference>
<evidence type="ECO:0000256" key="1">
    <source>
        <dbReference type="SAM" id="Phobius"/>
    </source>
</evidence>
<dbReference type="EMBL" id="CP151767">
    <property type="protein sequence ID" value="WZU68776.1"/>
    <property type="molecule type" value="Genomic_DNA"/>
</dbReference>
<keyword evidence="1" id="KW-1133">Transmembrane helix</keyword>
<accession>A0AAN0NK22</accession>
<evidence type="ECO:0000313" key="3">
    <source>
        <dbReference type="Proteomes" id="UP001470809"/>
    </source>
</evidence>
<dbReference type="KEGG" id="yrh:AABB31_07845"/>
<feature type="transmembrane region" description="Helical" evidence="1">
    <location>
        <begin position="69"/>
        <end position="88"/>
    </location>
</feature>
<keyword evidence="1" id="KW-0472">Membrane</keyword>
<reference evidence="2 3" key="2">
    <citation type="submission" date="2024-08" db="EMBL/GenBank/DDBJ databases">
        <title>Phylogenomic analyses of a clade within the roseobacter group suggest taxonomic reassignments of species of the genera Aestuariivita, Citreicella, Loktanella, Nautella, Pelagibaca, Ruegeria, Thalassobius, Thiobacimonas and Tropicibacter, and the proposal o.</title>
        <authorList>
            <person name="Jeon C.O."/>
        </authorList>
    </citation>
    <scope>NUCLEOTIDE SEQUENCE [LARGE SCALE GENOMIC DNA]</scope>
    <source>
        <strain evidence="2 3">SS1-5</strain>
    </source>
</reference>